<dbReference type="InterPro" id="IPR017871">
    <property type="entry name" value="ABC_transporter-like_CS"/>
</dbReference>
<keyword evidence="2" id="KW-0813">Transport</keyword>
<dbReference type="InterPro" id="IPR003439">
    <property type="entry name" value="ABC_transporter-like_ATP-bd"/>
</dbReference>
<name>A0A2U3ALN7_9BACL</name>
<dbReference type="Pfam" id="PF00005">
    <property type="entry name" value="ABC_tran"/>
    <property type="match status" value="1"/>
</dbReference>
<evidence type="ECO:0000313" key="6">
    <source>
        <dbReference type="EMBL" id="PWI25444.1"/>
    </source>
</evidence>
<dbReference type="PROSITE" id="PS50893">
    <property type="entry name" value="ABC_TRANSPORTER_2"/>
    <property type="match status" value="1"/>
</dbReference>
<dbReference type="InterPro" id="IPR027417">
    <property type="entry name" value="P-loop_NTPase"/>
</dbReference>
<keyword evidence="3" id="KW-0547">Nucleotide-binding</keyword>
<accession>A0A2U3ALN7</accession>
<keyword evidence="7" id="KW-1185">Reference proteome</keyword>
<dbReference type="AlphaFoldDB" id="A0A2U3ALN7"/>
<dbReference type="PROSITE" id="PS00211">
    <property type="entry name" value="ABC_TRANSPORTER_1"/>
    <property type="match status" value="1"/>
</dbReference>
<gene>
    <name evidence="6" type="ORF">DEX24_08850</name>
</gene>
<dbReference type="InterPro" id="IPR013563">
    <property type="entry name" value="Oligopep_ABC_C"/>
</dbReference>
<dbReference type="RefSeq" id="WP_109306065.1">
    <property type="nucleotide sequence ID" value="NZ_BJUF01000026.1"/>
</dbReference>
<dbReference type="EMBL" id="QFVR01000009">
    <property type="protein sequence ID" value="PWI25444.1"/>
    <property type="molecule type" value="Genomic_DNA"/>
</dbReference>
<organism evidence="6 7">
    <name type="scientific">Kurthia sibirica</name>
    <dbReference type="NCBI Taxonomy" id="202750"/>
    <lineage>
        <taxon>Bacteria</taxon>
        <taxon>Bacillati</taxon>
        <taxon>Bacillota</taxon>
        <taxon>Bacilli</taxon>
        <taxon>Bacillales</taxon>
        <taxon>Caryophanaceae</taxon>
        <taxon>Kurthia</taxon>
    </lineage>
</organism>
<dbReference type="GO" id="GO:0015833">
    <property type="term" value="P:peptide transport"/>
    <property type="evidence" value="ECO:0007669"/>
    <property type="project" value="InterPro"/>
</dbReference>
<dbReference type="PANTHER" id="PTHR43776">
    <property type="entry name" value="TRANSPORT ATP-BINDING PROTEIN"/>
    <property type="match status" value="1"/>
</dbReference>
<dbReference type="Proteomes" id="UP000245938">
    <property type="component" value="Unassembled WGS sequence"/>
</dbReference>
<evidence type="ECO:0000259" key="5">
    <source>
        <dbReference type="PROSITE" id="PS50893"/>
    </source>
</evidence>
<dbReference type="FunFam" id="3.40.50.300:FF:000016">
    <property type="entry name" value="Oligopeptide ABC transporter ATP-binding component"/>
    <property type="match status" value="1"/>
</dbReference>
<dbReference type="GO" id="GO:0005524">
    <property type="term" value="F:ATP binding"/>
    <property type="evidence" value="ECO:0007669"/>
    <property type="project" value="UniProtKB-KW"/>
</dbReference>
<reference evidence="6 7" key="1">
    <citation type="submission" date="2018-05" db="EMBL/GenBank/DDBJ databases">
        <title>Kurthia sibirica genome sequence.</title>
        <authorList>
            <person name="Maclea K.S."/>
            <person name="Goen A.E."/>
        </authorList>
    </citation>
    <scope>NUCLEOTIDE SEQUENCE [LARGE SCALE GENOMIC DNA]</scope>
    <source>
        <strain evidence="6 7">ATCC 49154</strain>
    </source>
</reference>
<evidence type="ECO:0000256" key="3">
    <source>
        <dbReference type="ARBA" id="ARBA00022741"/>
    </source>
</evidence>
<dbReference type="OrthoDB" id="9802264at2"/>
<evidence type="ECO:0000256" key="2">
    <source>
        <dbReference type="ARBA" id="ARBA00022448"/>
    </source>
</evidence>
<dbReference type="SUPFAM" id="SSF52540">
    <property type="entry name" value="P-loop containing nucleoside triphosphate hydrolases"/>
    <property type="match status" value="1"/>
</dbReference>
<dbReference type="SMART" id="SM00382">
    <property type="entry name" value="AAA"/>
    <property type="match status" value="1"/>
</dbReference>
<dbReference type="Gene3D" id="3.40.50.300">
    <property type="entry name" value="P-loop containing nucleotide triphosphate hydrolases"/>
    <property type="match status" value="1"/>
</dbReference>
<dbReference type="Pfam" id="PF08352">
    <property type="entry name" value="oligo_HPY"/>
    <property type="match status" value="1"/>
</dbReference>
<dbReference type="CDD" id="cd03257">
    <property type="entry name" value="ABC_NikE_OppD_transporters"/>
    <property type="match status" value="1"/>
</dbReference>
<comment type="similarity">
    <text evidence="1">Belongs to the ABC transporter superfamily.</text>
</comment>
<evidence type="ECO:0000313" key="7">
    <source>
        <dbReference type="Proteomes" id="UP000245938"/>
    </source>
</evidence>
<protein>
    <submittedName>
        <fullName evidence="6">Peptide ABC transporter substrate-binding protein</fullName>
    </submittedName>
</protein>
<feature type="domain" description="ABC transporter" evidence="5">
    <location>
        <begin position="5"/>
        <end position="253"/>
    </location>
</feature>
<dbReference type="NCBIfam" id="TIGR01727">
    <property type="entry name" value="oligo_HPY"/>
    <property type="match status" value="1"/>
</dbReference>
<dbReference type="GO" id="GO:0016887">
    <property type="term" value="F:ATP hydrolysis activity"/>
    <property type="evidence" value="ECO:0007669"/>
    <property type="project" value="InterPro"/>
</dbReference>
<sequence>MESLLRLKNVKRHIPIDQPLFGKTTAVVKAVDGISFTLNEGETLGLVGESGCGKTTTGRMIVNLDKVSNGEISYCDEKYNFEKSTKKITKQAIQMIFQDPYSSLNPRMKIKDIIAEPLLISGENKKVAFEKVSKMIEKVGLSQAHQDRYPIDFSGGQRQRIGIARALIVNPKIIVCDEPVSALDVSIQAQILNLLKDLQMEFRVSYVFIAHGIQAVKYVSDKIAVMYLGKIVEIAPTAELFANPTHPYTKALLAAVPIANPLVRDRERVLLKGDLPSPIHPPSGCAFHTRCPIAVDNCKKISPRMRMVSNAHQVSCDVVKLEGNTNVEKVLETME</sequence>
<dbReference type="InterPro" id="IPR050319">
    <property type="entry name" value="ABC_transp_ATP-bind"/>
</dbReference>
<proteinExistence type="inferred from homology"/>
<dbReference type="InterPro" id="IPR003593">
    <property type="entry name" value="AAA+_ATPase"/>
</dbReference>
<comment type="caution">
    <text evidence="6">The sequence shown here is derived from an EMBL/GenBank/DDBJ whole genome shotgun (WGS) entry which is preliminary data.</text>
</comment>
<evidence type="ECO:0000256" key="4">
    <source>
        <dbReference type="ARBA" id="ARBA00022840"/>
    </source>
</evidence>
<evidence type="ECO:0000256" key="1">
    <source>
        <dbReference type="ARBA" id="ARBA00005417"/>
    </source>
</evidence>
<keyword evidence="4" id="KW-0067">ATP-binding</keyword>
<dbReference type="GO" id="GO:0055085">
    <property type="term" value="P:transmembrane transport"/>
    <property type="evidence" value="ECO:0007669"/>
    <property type="project" value="UniProtKB-ARBA"/>
</dbReference>